<evidence type="ECO:0000313" key="2">
    <source>
        <dbReference type="EMBL" id="VDI61274.1"/>
    </source>
</evidence>
<dbReference type="PANTHER" id="PTHR19143:SF394">
    <property type="entry name" value="ANGIOPOIETIN-RELATED PROTEIN 3-LIKE"/>
    <property type="match status" value="1"/>
</dbReference>
<dbReference type="InterPro" id="IPR002181">
    <property type="entry name" value="Fibrinogen_a/b/g_C_dom"/>
</dbReference>
<dbReference type="OrthoDB" id="6136975at2759"/>
<evidence type="ECO:0000259" key="1">
    <source>
        <dbReference type="PROSITE" id="PS51406"/>
    </source>
</evidence>
<dbReference type="Gene3D" id="3.90.215.10">
    <property type="entry name" value="Gamma Fibrinogen, chain A, domain 1"/>
    <property type="match status" value="1"/>
</dbReference>
<feature type="domain" description="Fibrinogen C-terminal" evidence="1">
    <location>
        <begin position="1"/>
        <end position="171"/>
    </location>
</feature>
<dbReference type="Pfam" id="PF00147">
    <property type="entry name" value="Fibrinogen_C"/>
    <property type="match status" value="1"/>
</dbReference>
<evidence type="ECO:0000313" key="3">
    <source>
        <dbReference type="Proteomes" id="UP000596742"/>
    </source>
</evidence>
<keyword evidence="3" id="KW-1185">Reference proteome</keyword>
<reference evidence="2" key="1">
    <citation type="submission" date="2018-11" db="EMBL/GenBank/DDBJ databases">
        <authorList>
            <person name="Alioto T."/>
            <person name="Alioto T."/>
        </authorList>
    </citation>
    <scope>NUCLEOTIDE SEQUENCE</scope>
</reference>
<dbReference type="PROSITE" id="PS51406">
    <property type="entry name" value="FIBRINOGEN_C_2"/>
    <property type="match status" value="1"/>
</dbReference>
<dbReference type="InterPro" id="IPR036056">
    <property type="entry name" value="Fibrinogen-like_C"/>
</dbReference>
<dbReference type="SMART" id="SM00186">
    <property type="entry name" value="FBG"/>
    <property type="match status" value="1"/>
</dbReference>
<dbReference type="AlphaFoldDB" id="A0A8B6GAS3"/>
<dbReference type="GO" id="GO:0005615">
    <property type="term" value="C:extracellular space"/>
    <property type="evidence" value="ECO:0007669"/>
    <property type="project" value="TreeGrafter"/>
</dbReference>
<protein>
    <recommendedName>
        <fullName evidence="1">Fibrinogen C-terminal domain-containing protein</fullName>
    </recommendedName>
</protein>
<sequence>MALRPTVICLQTEEDGPRIDRTTSFNRNWIEYREGFGDSQKEYWLGNKYLYLLTTNGKYELRVDLTDTNNKMTYALYKTFTVSDENSQYKLSIGGYSGTAGDRMGFNNGMRFATKDRDHDTYREYNCAKTYGGWWHVDCGHAYLNYDMSKNKLYWLGFDYIQSSMMIRQIM</sequence>
<organism evidence="2 3">
    <name type="scientific">Mytilus galloprovincialis</name>
    <name type="common">Mediterranean mussel</name>
    <dbReference type="NCBI Taxonomy" id="29158"/>
    <lineage>
        <taxon>Eukaryota</taxon>
        <taxon>Metazoa</taxon>
        <taxon>Spiralia</taxon>
        <taxon>Lophotrochozoa</taxon>
        <taxon>Mollusca</taxon>
        <taxon>Bivalvia</taxon>
        <taxon>Autobranchia</taxon>
        <taxon>Pteriomorphia</taxon>
        <taxon>Mytilida</taxon>
        <taxon>Mytiloidea</taxon>
        <taxon>Mytilidae</taxon>
        <taxon>Mytilinae</taxon>
        <taxon>Mytilus</taxon>
    </lineage>
</organism>
<comment type="caution">
    <text evidence="2">The sequence shown here is derived from an EMBL/GenBank/DDBJ whole genome shotgun (WGS) entry which is preliminary data.</text>
</comment>
<name>A0A8B6GAS3_MYTGA</name>
<gene>
    <name evidence="2" type="ORF">MGAL_10B031223</name>
</gene>
<accession>A0A8B6GAS3</accession>
<dbReference type="EMBL" id="UYJE01008119">
    <property type="protein sequence ID" value="VDI61274.1"/>
    <property type="molecule type" value="Genomic_DNA"/>
</dbReference>
<dbReference type="InterPro" id="IPR050373">
    <property type="entry name" value="Fibrinogen_C-term_domain"/>
</dbReference>
<dbReference type="Proteomes" id="UP000596742">
    <property type="component" value="Unassembled WGS sequence"/>
</dbReference>
<dbReference type="InterPro" id="IPR014716">
    <property type="entry name" value="Fibrinogen_a/b/g_C_1"/>
</dbReference>
<proteinExistence type="predicted"/>
<dbReference type="SUPFAM" id="SSF56496">
    <property type="entry name" value="Fibrinogen C-terminal domain-like"/>
    <property type="match status" value="1"/>
</dbReference>
<dbReference type="PANTHER" id="PTHR19143">
    <property type="entry name" value="FIBRINOGEN/TENASCIN/ANGIOPOEITIN"/>
    <property type="match status" value="1"/>
</dbReference>